<reference evidence="2" key="1">
    <citation type="submission" date="2021-06" db="EMBL/GenBank/DDBJ databases">
        <authorList>
            <person name="Arsene-Ploetze F."/>
        </authorList>
    </citation>
    <scope>NUCLEOTIDE SEQUENCE</scope>
    <source>
        <strain evidence="2">SBRY1</strain>
    </source>
</reference>
<keyword evidence="3" id="KW-1185">Reference proteome</keyword>
<dbReference type="InterPro" id="IPR036388">
    <property type="entry name" value="WH-like_DNA-bd_sf"/>
</dbReference>
<accession>A0A9W4MAQ8</accession>
<dbReference type="PROSITE" id="PS50043">
    <property type="entry name" value="HTH_LUXR_2"/>
    <property type="match status" value="1"/>
</dbReference>
<evidence type="ECO:0000313" key="2">
    <source>
        <dbReference type="EMBL" id="CAG7644965.1"/>
    </source>
</evidence>
<dbReference type="RefSeq" id="WP_251513102.1">
    <property type="nucleotide sequence ID" value="NZ_CAJVAX010000018.1"/>
</dbReference>
<dbReference type="InterPro" id="IPR016032">
    <property type="entry name" value="Sig_transdc_resp-reg_C-effctor"/>
</dbReference>
<dbReference type="GO" id="GO:0003677">
    <property type="term" value="F:DNA binding"/>
    <property type="evidence" value="ECO:0007669"/>
    <property type="project" value="InterPro"/>
</dbReference>
<proteinExistence type="predicted"/>
<dbReference type="Gene3D" id="1.10.10.10">
    <property type="entry name" value="Winged helix-like DNA-binding domain superfamily/Winged helix DNA-binding domain"/>
    <property type="match status" value="1"/>
</dbReference>
<dbReference type="InterPro" id="IPR000792">
    <property type="entry name" value="Tscrpt_reg_LuxR_C"/>
</dbReference>
<dbReference type="PANTHER" id="PTHR34293:SF1">
    <property type="entry name" value="HTH-TYPE TRANSCRIPTIONAL REGULATOR TRMBL2"/>
    <property type="match status" value="1"/>
</dbReference>
<feature type="domain" description="HTH luxR-type" evidence="1">
    <location>
        <begin position="288"/>
        <end position="353"/>
    </location>
</feature>
<dbReference type="Pfam" id="PF00196">
    <property type="entry name" value="GerE"/>
    <property type="match status" value="1"/>
</dbReference>
<dbReference type="EMBL" id="CAJVAX010000018">
    <property type="protein sequence ID" value="CAG7644965.1"/>
    <property type="molecule type" value="Genomic_DNA"/>
</dbReference>
<dbReference type="Proteomes" id="UP001153328">
    <property type="component" value="Unassembled WGS sequence"/>
</dbReference>
<evidence type="ECO:0000313" key="3">
    <source>
        <dbReference type="Proteomes" id="UP001153328"/>
    </source>
</evidence>
<dbReference type="GO" id="GO:0006355">
    <property type="term" value="P:regulation of DNA-templated transcription"/>
    <property type="evidence" value="ECO:0007669"/>
    <property type="project" value="InterPro"/>
</dbReference>
<protein>
    <submittedName>
        <fullName evidence="2">Regulatory LuxR family protein</fullName>
    </submittedName>
</protein>
<comment type="caution">
    <text evidence="2">The sequence shown here is derived from an EMBL/GenBank/DDBJ whole genome shotgun (WGS) entry which is preliminary data.</text>
</comment>
<dbReference type="SMART" id="SM00421">
    <property type="entry name" value="HTH_LUXR"/>
    <property type="match status" value="1"/>
</dbReference>
<gene>
    <name evidence="2" type="ORF">SBRY_40036</name>
</gene>
<evidence type="ECO:0000259" key="1">
    <source>
        <dbReference type="PROSITE" id="PS50043"/>
    </source>
</evidence>
<sequence length="367" mass="39796">MFSAGRTFRNLHIGFLEVLIVVESGRSLPELTEAAVAVYRCALAAGRLDKESVNATRIDGVAAEDVEPAIQTLIRLSLLSPDPDTGALLPLSPGRATGIAVNAFEARLADEEVHLARERASAAALRQALAVLSTEYFRLRADDDGPIQLLESGHAVRRLLEEHSNACRQEVATCQPGGPRPVAELFDAQHRDLELVRRGVRFRTLYQHSARFDGPTIDYAATLLADGGQIRTSTTLPPRMIIIDDVAFVSRDSGLPGAVVVREPSLVAFLRSVFDTAWEDSFPFQTGAKPSAVAIDAAQEKLLSLLAEGLKVAAIAKRLGVSERTCQSYLKVLFRRLGVVDRFQAGAVAQHLGLIDLSHRHGTSPRE</sequence>
<organism evidence="2 3">
    <name type="scientific">Actinacidiphila bryophytorum</name>
    <dbReference type="NCBI Taxonomy" id="1436133"/>
    <lineage>
        <taxon>Bacteria</taxon>
        <taxon>Bacillati</taxon>
        <taxon>Actinomycetota</taxon>
        <taxon>Actinomycetes</taxon>
        <taxon>Kitasatosporales</taxon>
        <taxon>Streptomycetaceae</taxon>
        <taxon>Actinacidiphila</taxon>
    </lineage>
</organism>
<name>A0A9W4MAQ8_9ACTN</name>
<dbReference type="SUPFAM" id="SSF46894">
    <property type="entry name" value="C-terminal effector domain of the bipartite response regulators"/>
    <property type="match status" value="1"/>
</dbReference>
<dbReference type="PANTHER" id="PTHR34293">
    <property type="entry name" value="HTH-TYPE TRANSCRIPTIONAL REGULATOR TRMBL2"/>
    <property type="match status" value="1"/>
</dbReference>
<dbReference type="InterPro" id="IPR051797">
    <property type="entry name" value="TrmB-like"/>
</dbReference>
<dbReference type="AlphaFoldDB" id="A0A9W4MAQ8"/>
<dbReference type="CDD" id="cd06170">
    <property type="entry name" value="LuxR_C_like"/>
    <property type="match status" value="1"/>
</dbReference>